<proteinExistence type="predicted"/>
<evidence type="ECO:0000313" key="2">
    <source>
        <dbReference type="Proteomes" id="UP001374952"/>
    </source>
</evidence>
<keyword evidence="2" id="KW-1185">Reference proteome</keyword>
<reference evidence="1" key="1">
    <citation type="submission" date="2024-02" db="EMBL/GenBank/DDBJ databases">
        <title>Bacteria isolated from the canopy kelp, Nereocystis luetkeana.</title>
        <authorList>
            <person name="Pfister C.A."/>
            <person name="Younker I.T."/>
            <person name="Light S.H."/>
        </authorList>
    </citation>
    <scope>NUCLEOTIDE SEQUENCE</scope>
    <source>
        <strain evidence="1">TN.2.01</strain>
    </source>
</reference>
<comment type="caution">
    <text evidence="1">The sequence shown here is derived from an EMBL/GenBank/DDBJ whole genome shotgun (WGS) entry which is preliminary data.</text>
</comment>
<accession>A0ACC6RA15</accession>
<protein>
    <submittedName>
        <fullName evidence="1">ABC transporter permease</fullName>
    </submittedName>
</protein>
<feature type="non-terminal residue" evidence="1">
    <location>
        <position position="71"/>
    </location>
</feature>
<evidence type="ECO:0000313" key="1">
    <source>
        <dbReference type="EMBL" id="MEL0606589.1"/>
    </source>
</evidence>
<gene>
    <name evidence="1" type="ORF">V6250_20905</name>
</gene>
<feature type="non-terminal residue" evidence="1">
    <location>
        <position position="1"/>
    </location>
</feature>
<dbReference type="Proteomes" id="UP001374952">
    <property type="component" value="Unassembled WGS sequence"/>
</dbReference>
<name>A0ACC6RA15_9GAMM</name>
<sequence>LLRDKKTLLFVVALPVAVFPLLFAVMAFIRSQAALDAEQEVHTYAIITGEYAPEFTENVFYHKSLELYKGS</sequence>
<dbReference type="EMBL" id="JBAKAX010000257">
    <property type="protein sequence ID" value="MEL0606589.1"/>
    <property type="molecule type" value="Genomic_DNA"/>
</dbReference>
<organism evidence="1 2">
    <name type="scientific">Pseudoalteromonas undina</name>
    <dbReference type="NCBI Taxonomy" id="43660"/>
    <lineage>
        <taxon>Bacteria</taxon>
        <taxon>Pseudomonadati</taxon>
        <taxon>Pseudomonadota</taxon>
        <taxon>Gammaproteobacteria</taxon>
        <taxon>Alteromonadales</taxon>
        <taxon>Pseudoalteromonadaceae</taxon>
        <taxon>Pseudoalteromonas</taxon>
    </lineage>
</organism>